<evidence type="ECO:0000313" key="4">
    <source>
        <dbReference type="EMBL" id="AIF03393.1"/>
    </source>
</evidence>
<evidence type="ECO:0000259" key="2">
    <source>
        <dbReference type="Pfam" id="PF00483"/>
    </source>
</evidence>
<dbReference type="AlphaFoldDB" id="A0A075GNQ3"/>
<feature type="domain" description="Nucleotidyl transferase" evidence="2">
    <location>
        <begin position="2"/>
        <end position="226"/>
    </location>
</feature>
<dbReference type="InterPro" id="IPR056818">
    <property type="entry name" value="GlmU/GlgC-like_hexapep"/>
</dbReference>
<reference evidence="4" key="1">
    <citation type="journal article" date="2014" name="Genome Biol. Evol.">
        <title>Pangenome evidence for extensive interdomain horizontal transfer affecting lineage core and shell genes in uncultured planktonic thaumarchaeota and euryarchaeota.</title>
        <authorList>
            <person name="Deschamps P."/>
            <person name="Zivanovic Y."/>
            <person name="Moreira D."/>
            <person name="Rodriguez-Valera F."/>
            <person name="Lopez-Garcia P."/>
        </authorList>
    </citation>
    <scope>NUCLEOTIDE SEQUENCE</scope>
</reference>
<keyword evidence="4" id="KW-0648">Protein biosynthesis</keyword>
<accession>A0A075GNQ3</accession>
<sequence>MLAGGFGTRLRPWTETIPKPLLPILDKSMIEHVLDVLPESQVDKVLIAAGYGVEQIREHFEKIPLPYEVVIVEETEPLGTGGAIANCREHLSGGTFCVINGDLITSLKVEEMLEFHKQNGGIATISLWEVEDPSRFGVADYKEDTGKIMRFQEKPAIEDAYSNLINAGTYILEQEIFDFMPDGAHSIERDIYEKIAETGALNGFPFAGMFVDAGTPPSFVEASQACINSGRFATGQVTGDSWIGDGCENFGEAIGSSLGSNVTVGEGSSIHNSVILEGAIIGANCQLHGCLIGKGAEVNDGSNLNSKIVGHGSRVE</sequence>
<dbReference type="InterPro" id="IPR005835">
    <property type="entry name" value="NTP_transferase_dom"/>
</dbReference>
<dbReference type="Pfam" id="PF24894">
    <property type="entry name" value="Hexapep_GlmU"/>
    <property type="match status" value="1"/>
</dbReference>
<dbReference type="EMBL" id="KF900678">
    <property type="protein sequence ID" value="AIF03393.1"/>
    <property type="molecule type" value="Genomic_DNA"/>
</dbReference>
<name>A0A075GNQ3_9EURY</name>
<dbReference type="InterPro" id="IPR029044">
    <property type="entry name" value="Nucleotide-diphossugar_trans"/>
</dbReference>
<evidence type="ECO:0000259" key="3">
    <source>
        <dbReference type="Pfam" id="PF24894"/>
    </source>
</evidence>
<dbReference type="PANTHER" id="PTHR22572">
    <property type="entry name" value="SUGAR-1-PHOSPHATE GUANYL TRANSFERASE"/>
    <property type="match status" value="1"/>
</dbReference>
<keyword evidence="4" id="KW-0548">Nucleotidyltransferase</keyword>
<dbReference type="InterPro" id="IPR050486">
    <property type="entry name" value="Mannose-1P_guanyltransferase"/>
</dbReference>
<keyword evidence="4" id="KW-0396">Initiation factor</keyword>
<dbReference type="SUPFAM" id="SSF51161">
    <property type="entry name" value="Trimeric LpxA-like enzymes"/>
    <property type="match status" value="1"/>
</dbReference>
<evidence type="ECO:0000256" key="1">
    <source>
        <dbReference type="ARBA" id="ARBA00013414"/>
    </source>
</evidence>
<keyword evidence="4" id="KW-0808">Transferase</keyword>
<dbReference type="InterPro" id="IPR011004">
    <property type="entry name" value="Trimer_LpxA-like_sf"/>
</dbReference>
<dbReference type="GO" id="GO:0016779">
    <property type="term" value="F:nucleotidyltransferase activity"/>
    <property type="evidence" value="ECO:0007669"/>
    <property type="project" value="UniProtKB-KW"/>
</dbReference>
<proteinExistence type="predicted"/>
<organism evidence="4">
    <name type="scientific">uncultured marine group II/III euryarchaeote KM3_164_F01</name>
    <dbReference type="NCBI Taxonomy" id="1457917"/>
    <lineage>
        <taxon>Archaea</taxon>
        <taxon>Methanobacteriati</taxon>
        <taxon>Methanobacteriota</taxon>
        <taxon>environmental samples</taxon>
    </lineage>
</organism>
<dbReference type="CDD" id="cd04181">
    <property type="entry name" value="NTP_transferase"/>
    <property type="match status" value="1"/>
</dbReference>
<feature type="domain" description="Glucose-1-phosphate adenylyltransferase/Bifunctional protein GlmU-like C-terminal hexapeptide" evidence="3">
    <location>
        <begin position="238"/>
        <end position="303"/>
    </location>
</feature>
<dbReference type="Pfam" id="PF00483">
    <property type="entry name" value="NTP_transferase"/>
    <property type="match status" value="1"/>
</dbReference>
<dbReference type="Gene3D" id="2.160.10.10">
    <property type="entry name" value="Hexapeptide repeat proteins"/>
    <property type="match status" value="1"/>
</dbReference>
<dbReference type="GO" id="GO:0003743">
    <property type="term" value="F:translation initiation factor activity"/>
    <property type="evidence" value="ECO:0007669"/>
    <property type="project" value="UniProtKB-KW"/>
</dbReference>
<dbReference type="Gene3D" id="3.90.550.10">
    <property type="entry name" value="Spore Coat Polysaccharide Biosynthesis Protein SpsA, Chain A"/>
    <property type="match status" value="1"/>
</dbReference>
<dbReference type="SUPFAM" id="SSF53448">
    <property type="entry name" value="Nucleotide-diphospho-sugar transferases"/>
    <property type="match status" value="1"/>
</dbReference>
<protein>
    <recommendedName>
        <fullName evidence="1">Bifunctional protein GlmU</fullName>
    </recommendedName>
</protein>
<gene>
    <name evidence="4" type="primary">GMPP</name>
</gene>